<organism evidence="2 3">
    <name type="scientific">Rurimicrobium arvi</name>
    <dbReference type="NCBI Taxonomy" id="2049916"/>
    <lineage>
        <taxon>Bacteria</taxon>
        <taxon>Pseudomonadati</taxon>
        <taxon>Bacteroidota</taxon>
        <taxon>Chitinophagia</taxon>
        <taxon>Chitinophagales</taxon>
        <taxon>Chitinophagaceae</taxon>
        <taxon>Rurimicrobium</taxon>
    </lineage>
</organism>
<reference evidence="3" key="1">
    <citation type="journal article" date="2019" name="Int. J. Syst. Evol. Microbiol.">
        <title>The Global Catalogue of Microorganisms (GCM) 10K type strain sequencing project: providing services to taxonomists for standard genome sequencing and annotation.</title>
        <authorList>
            <consortium name="The Broad Institute Genomics Platform"/>
            <consortium name="The Broad Institute Genome Sequencing Center for Infectious Disease"/>
            <person name="Wu L."/>
            <person name="Ma J."/>
        </authorList>
    </citation>
    <scope>NUCLEOTIDE SEQUENCE [LARGE SCALE GENOMIC DNA]</scope>
    <source>
        <strain evidence="3">JCM 31921</strain>
    </source>
</reference>
<dbReference type="Proteomes" id="UP001501410">
    <property type="component" value="Unassembled WGS sequence"/>
</dbReference>
<dbReference type="RefSeq" id="WP_344821733.1">
    <property type="nucleotide sequence ID" value="NZ_BAABEZ010000001.1"/>
</dbReference>
<dbReference type="EMBL" id="BAABEZ010000001">
    <property type="protein sequence ID" value="GAA4448752.1"/>
    <property type="molecule type" value="Genomic_DNA"/>
</dbReference>
<evidence type="ECO:0000313" key="2">
    <source>
        <dbReference type="EMBL" id="GAA4448752.1"/>
    </source>
</evidence>
<name>A0ABP8MDG2_9BACT</name>
<proteinExistence type="predicted"/>
<feature type="chain" id="PRO_5045825350" evidence="1">
    <location>
        <begin position="22"/>
        <end position="257"/>
    </location>
</feature>
<gene>
    <name evidence="2" type="ORF">GCM10023092_01820</name>
</gene>
<keyword evidence="1" id="KW-0732">Signal</keyword>
<keyword evidence="3" id="KW-1185">Reference proteome</keyword>
<protein>
    <submittedName>
        <fullName evidence="2">Uncharacterized protein</fullName>
    </submittedName>
</protein>
<dbReference type="PROSITE" id="PS51257">
    <property type="entry name" value="PROKAR_LIPOPROTEIN"/>
    <property type="match status" value="1"/>
</dbReference>
<accession>A0ABP8MDG2</accession>
<sequence length="257" mass="26521">MKKVFLSALAFVIAGSLVFVACKKDNTTTQSVKPQSTNSQNLMFTTQGDIQSIGTSIARTTISVASDPNLQAILATSYVTNALALEGFNINSSAVITTSVDQVTGNTVYSIPVETGITTLKAGLVIQPVNVPVGIYKVFIAKTSTAGVQTSQVKVIGDVYFDPSGMVGDAHWRGCMTAAWNDATSGLDGAIAAALFPEIVLAACLISCANAISVPSCVTTGSVPMTKAQALQCLCDLGLINCSATVSASTYTFVTPS</sequence>
<evidence type="ECO:0000313" key="3">
    <source>
        <dbReference type="Proteomes" id="UP001501410"/>
    </source>
</evidence>
<feature type="signal peptide" evidence="1">
    <location>
        <begin position="1"/>
        <end position="21"/>
    </location>
</feature>
<evidence type="ECO:0000256" key="1">
    <source>
        <dbReference type="SAM" id="SignalP"/>
    </source>
</evidence>
<comment type="caution">
    <text evidence="2">The sequence shown here is derived from an EMBL/GenBank/DDBJ whole genome shotgun (WGS) entry which is preliminary data.</text>
</comment>